<evidence type="ECO:0000313" key="3">
    <source>
        <dbReference type="Proteomes" id="UP001500367"/>
    </source>
</evidence>
<keyword evidence="3" id="KW-1185">Reference proteome</keyword>
<proteinExistence type="predicted"/>
<name>A0ABP7VPZ9_9FLAO</name>
<organism evidence="2 3">
    <name type="scientific">Flavobacterium cheonanense</name>
    <dbReference type="NCBI Taxonomy" id="706183"/>
    <lineage>
        <taxon>Bacteria</taxon>
        <taxon>Pseudomonadati</taxon>
        <taxon>Bacteroidota</taxon>
        <taxon>Flavobacteriia</taxon>
        <taxon>Flavobacteriales</taxon>
        <taxon>Flavobacteriaceae</taxon>
        <taxon>Flavobacterium</taxon>
    </lineage>
</organism>
<keyword evidence="1" id="KW-0175">Coiled coil</keyword>
<reference evidence="3" key="1">
    <citation type="journal article" date="2019" name="Int. J. Syst. Evol. Microbiol.">
        <title>The Global Catalogue of Microorganisms (GCM) 10K type strain sequencing project: providing services to taxonomists for standard genome sequencing and annotation.</title>
        <authorList>
            <consortium name="The Broad Institute Genomics Platform"/>
            <consortium name="The Broad Institute Genome Sequencing Center for Infectious Disease"/>
            <person name="Wu L."/>
            <person name="Ma J."/>
        </authorList>
    </citation>
    <scope>NUCLEOTIDE SEQUENCE [LARGE SCALE GENOMIC DNA]</scope>
    <source>
        <strain evidence="3">JCM 17069</strain>
    </source>
</reference>
<dbReference type="EMBL" id="BAABCT010000004">
    <property type="protein sequence ID" value="GAA4072043.1"/>
    <property type="molecule type" value="Genomic_DNA"/>
</dbReference>
<evidence type="ECO:0000256" key="1">
    <source>
        <dbReference type="SAM" id="Coils"/>
    </source>
</evidence>
<protein>
    <submittedName>
        <fullName evidence="2">Uncharacterized protein</fullName>
    </submittedName>
</protein>
<dbReference type="Proteomes" id="UP001500367">
    <property type="component" value="Unassembled WGS sequence"/>
</dbReference>
<dbReference type="RefSeq" id="WP_344816263.1">
    <property type="nucleotide sequence ID" value="NZ_BAABCT010000004.1"/>
</dbReference>
<feature type="coiled-coil region" evidence="1">
    <location>
        <begin position="101"/>
        <end position="135"/>
    </location>
</feature>
<evidence type="ECO:0000313" key="2">
    <source>
        <dbReference type="EMBL" id="GAA4072043.1"/>
    </source>
</evidence>
<gene>
    <name evidence="2" type="ORF">GCM10022389_16660</name>
</gene>
<comment type="caution">
    <text evidence="2">The sequence shown here is derived from an EMBL/GenBank/DDBJ whole genome shotgun (WGS) entry which is preliminary data.</text>
</comment>
<accession>A0ABP7VPZ9</accession>
<sequence length="217" mass="25946">MKKYLFILITILSCVKSYSQDINKEYIKIKKETYLKTDYKLEVGELYMTDDDYPYEILETYFGKRENSYKIKINDELFWVSEAWCKHLSDEEVSLMQSNWKKKIEIEKQKEIKEKEEEEKLIAEDERIKKQIEDEIALENSKRLALLKKKYGKRGQDIYDGYFWVGMSRNALIDSLGQPDSINKSVGKWGVHEQFVYGSKLYIYIENKVVTSYQQNK</sequence>